<reference evidence="4 5" key="1">
    <citation type="journal article" date="2024" name="IMA Fungus">
        <title>Apiospora arundinis, a panoply of carbohydrate-active enzymes and secondary metabolites.</title>
        <authorList>
            <person name="Sorensen T."/>
            <person name="Petersen C."/>
            <person name="Muurmann A.T."/>
            <person name="Christiansen J.V."/>
            <person name="Brundto M.L."/>
            <person name="Overgaard C.K."/>
            <person name="Boysen A.T."/>
            <person name="Wollenberg R.D."/>
            <person name="Larsen T.O."/>
            <person name="Sorensen J.L."/>
            <person name="Nielsen K.L."/>
            <person name="Sondergaard T.E."/>
        </authorList>
    </citation>
    <scope>NUCLEOTIDE SEQUENCE [LARGE SCALE GENOMIC DNA]</scope>
    <source>
        <strain evidence="4 5">AAU 773</strain>
    </source>
</reference>
<evidence type="ECO:0000256" key="1">
    <source>
        <dbReference type="SAM" id="Coils"/>
    </source>
</evidence>
<accession>A0ABR2HSU3</accession>
<gene>
    <name evidence="4" type="ORF">PGQ11_014384</name>
</gene>
<comment type="caution">
    <text evidence="4">The sequence shown here is derived from an EMBL/GenBank/DDBJ whole genome shotgun (WGS) entry which is preliminary data.</text>
</comment>
<feature type="compositionally biased region" description="Basic and acidic residues" evidence="2">
    <location>
        <begin position="189"/>
        <end position="204"/>
    </location>
</feature>
<evidence type="ECO:0000259" key="3">
    <source>
        <dbReference type="Pfam" id="PF15460"/>
    </source>
</evidence>
<evidence type="ECO:0000313" key="4">
    <source>
        <dbReference type="EMBL" id="KAK8851905.1"/>
    </source>
</evidence>
<dbReference type="PANTHER" id="PTHR38422">
    <property type="entry name" value="SOMETHING ABOUT SILENCING PROTEIN 4"/>
    <property type="match status" value="1"/>
</dbReference>
<feature type="compositionally biased region" description="Polar residues" evidence="2">
    <location>
        <begin position="65"/>
        <end position="74"/>
    </location>
</feature>
<dbReference type="Proteomes" id="UP001390339">
    <property type="component" value="Unassembled WGS sequence"/>
</dbReference>
<feature type="coiled-coil region" evidence="1">
    <location>
        <begin position="362"/>
        <end position="389"/>
    </location>
</feature>
<protein>
    <submittedName>
        <fullName evidence="4">Something about silencing SAS complex subunit 4-domain-containing protein</fullName>
    </submittedName>
</protein>
<sequence length="623" mass="70173">MATINRRSTRHASEAQQAQQRQERSSSGRGAAKRGRSEITTATPTSSSNSNSNSIATTTSTRSSHPNLPQQSPSARMKRPLEIIDTNLDHPKSKRARIAVEILSRSIPPGISPPKSIAVRPQTAAKPATVATTQRKLHHQRQQQTPPPPDSESPPPFAAAADQSSSHSQTAADDETTNNRQSPLPSLTRHQEKVKNGIKHELDRLQPNAADTTQPPKEQQGGRKLRSQEQTRFKSELSAYFPDYDEVIGNDAKEQHVLNVDTPIVIIDTNTTPDAPPHGVRILPSRHAAHHHAGPASTTAKTASQVAHPYSTFASPNDAFPVKSYGDDLYTNLFESEIVGDALHQEDVDDDNEDDPLADEHYEAAHRRAERLEKSIRNTERGRAQHERDQIVRLLNDLQGHDWLRTMGVNGVTESRKKTFEPARDHFIHGCQSILEKFRHWTLEEKRLKLERERALAEREAGSEGSEEPSELEEDEDEVEDSDQDDEMISADSDREIADSVSDGDPPDHSDVDASIAKQLHEEALARTKYTASTGARRSRTDLPPHAPEFYEPPREFTSFFTKRHEREASLRKSRRGRTVMAWGHPIPEVEEDDFDLTEEYRDEDYMKSRARRKRRDKRGRRV</sequence>
<organism evidence="4 5">
    <name type="scientific">Apiospora arundinis</name>
    <dbReference type="NCBI Taxonomy" id="335852"/>
    <lineage>
        <taxon>Eukaryota</taxon>
        <taxon>Fungi</taxon>
        <taxon>Dikarya</taxon>
        <taxon>Ascomycota</taxon>
        <taxon>Pezizomycotina</taxon>
        <taxon>Sordariomycetes</taxon>
        <taxon>Xylariomycetidae</taxon>
        <taxon>Amphisphaeriales</taxon>
        <taxon>Apiosporaceae</taxon>
        <taxon>Apiospora</taxon>
    </lineage>
</organism>
<evidence type="ECO:0000313" key="5">
    <source>
        <dbReference type="Proteomes" id="UP001390339"/>
    </source>
</evidence>
<keyword evidence="5" id="KW-1185">Reference proteome</keyword>
<feature type="region of interest" description="Disordered" evidence="2">
    <location>
        <begin position="1"/>
        <end position="93"/>
    </location>
</feature>
<feature type="domain" description="Something about silencing protein 4" evidence="3">
    <location>
        <begin position="355"/>
        <end position="450"/>
    </location>
</feature>
<feature type="region of interest" description="Disordered" evidence="2">
    <location>
        <begin position="456"/>
        <end position="553"/>
    </location>
</feature>
<dbReference type="InterPro" id="IPR029184">
    <property type="entry name" value="Sas4_dom"/>
</dbReference>
<dbReference type="InterPro" id="IPR038988">
    <property type="entry name" value="Sas4"/>
</dbReference>
<name>A0ABR2HSU3_9PEZI</name>
<feature type="compositionally biased region" description="Low complexity" evidence="2">
    <location>
        <begin position="158"/>
        <end position="171"/>
    </location>
</feature>
<dbReference type="Pfam" id="PF15460">
    <property type="entry name" value="SAS4"/>
    <property type="match status" value="1"/>
</dbReference>
<feature type="region of interest" description="Disordered" evidence="2">
    <location>
        <begin position="106"/>
        <end position="233"/>
    </location>
</feature>
<feature type="compositionally biased region" description="Acidic residues" evidence="2">
    <location>
        <begin position="465"/>
        <end position="489"/>
    </location>
</feature>
<feature type="compositionally biased region" description="Low complexity" evidence="2">
    <location>
        <begin position="106"/>
        <end position="117"/>
    </location>
</feature>
<evidence type="ECO:0000256" key="2">
    <source>
        <dbReference type="SAM" id="MobiDB-lite"/>
    </source>
</evidence>
<feature type="compositionally biased region" description="Low complexity" evidence="2">
    <location>
        <begin position="39"/>
        <end position="64"/>
    </location>
</feature>
<feature type="compositionally biased region" description="Basic residues" evidence="2">
    <location>
        <begin position="609"/>
        <end position="623"/>
    </location>
</feature>
<feature type="region of interest" description="Disordered" evidence="2">
    <location>
        <begin position="604"/>
        <end position="623"/>
    </location>
</feature>
<feature type="compositionally biased region" description="Basic and acidic residues" evidence="2">
    <location>
        <begin position="79"/>
        <end position="91"/>
    </location>
</feature>
<proteinExistence type="predicted"/>
<dbReference type="PANTHER" id="PTHR38422:SF1">
    <property type="entry name" value="SOMETHING ABOUT SILENCING PROTEIN 4"/>
    <property type="match status" value="1"/>
</dbReference>
<feature type="compositionally biased region" description="Pro residues" evidence="2">
    <location>
        <begin position="145"/>
        <end position="157"/>
    </location>
</feature>
<keyword evidence="1" id="KW-0175">Coiled coil</keyword>
<dbReference type="EMBL" id="JAPCWZ010000009">
    <property type="protein sequence ID" value="KAK8851905.1"/>
    <property type="molecule type" value="Genomic_DNA"/>
</dbReference>